<comment type="function">
    <text evidence="11 15">F(1)F(0) ATP synthase produces ATP from ADP in the presence of a proton or sodium gradient. F-type ATPases consist of two structural domains, F(1) containing the extramembraneous catalytic core and F(0) containing the membrane proton channel, linked together by a central stalk and a peripheral stalk. During catalysis, ATP synthesis in the catalytic domain of F(1) is coupled via a rotary mechanism of the central stalk subunits to proton translocation.</text>
</comment>
<keyword evidence="3 15" id="KW-1003">Cell membrane</keyword>
<evidence type="ECO:0000256" key="2">
    <source>
        <dbReference type="ARBA" id="ARBA00022448"/>
    </source>
</evidence>
<keyword evidence="17" id="KW-0175">Coiled coil</keyword>
<keyword evidence="5 15" id="KW-0812">Transmembrane</keyword>
<protein>
    <recommendedName>
        <fullName evidence="15">ATP synthase subunit b</fullName>
    </recommendedName>
    <alternativeName>
        <fullName evidence="15">ATP synthase F(0) sector subunit b</fullName>
    </alternativeName>
    <alternativeName>
        <fullName evidence="15">ATPase subunit I</fullName>
    </alternativeName>
    <alternativeName>
        <fullName evidence="15">F-type ATPase subunit b</fullName>
        <shortName evidence="15">F-ATPase subunit b</shortName>
    </alternativeName>
</protein>
<dbReference type="EMBL" id="JBHRTA010000038">
    <property type="protein sequence ID" value="MFC3199196.1"/>
    <property type="molecule type" value="Genomic_DNA"/>
</dbReference>
<dbReference type="Gene3D" id="1.20.5.620">
    <property type="entry name" value="F1F0 ATP synthase subunit B, membrane domain"/>
    <property type="match status" value="1"/>
</dbReference>
<comment type="function">
    <text evidence="12">Component of the F(0) channel, it forms part of the peripheral stalk, linking F(1) to F(0). The b'-subunit is a diverged and duplicated form of b found in plants and photosynthetic bacteria.</text>
</comment>
<evidence type="ECO:0000256" key="10">
    <source>
        <dbReference type="ARBA" id="ARBA00023310"/>
    </source>
</evidence>
<evidence type="ECO:0000256" key="1">
    <source>
        <dbReference type="ARBA" id="ARBA00005513"/>
    </source>
</evidence>
<evidence type="ECO:0000256" key="3">
    <source>
        <dbReference type="ARBA" id="ARBA00022475"/>
    </source>
</evidence>
<evidence type="ECO:0000256" key="4">
    <source>
        <dbReference type="ARBA" id="ARBA00022547"/>
    </source>
</evidence>
<comment type="similarity">
    <text evidence="1 15 16">Belongs to the ATPase B chain family.</text>
</comment>
<dbReference type="InterPro" id="IPR005864">
    <property type="entry name" value="ATP_synth_F0_bsu_bac"/>
</dbReference>
<dbReference type="InterPro" id="IPR002146">
    <property type="entry name" value="ATP_synth_b/b'su_bac/chlpt"/>
</dbReference>
<evidence type="ECO:0000256" key="17">
    <source>
        <dbReference type="SAM" id="Coils"/>
    </source>
</evidence>
<dbReference type="InterPro" id="IPR028987">
    <property type="entry name" value="ATP_synth_B-like_membr_sf"/>
</dbReference>
<dbReference type="HAMAP" id="MF_01398">
    <property type="entry name" value="ATP_synth_b_bprime"/>
    <property type="match status" value="1"/>
</dbReference>
<keyword evidence="8 15" id="KW-0406">Ion transport</keyword>
<accession>A0ABV7JQX9</accession>
<keyword evidence="9 15" id="KW-0472">Membrane</keyword>
<dbReference type="InterPro" id="IPR050059">
    <property type="entry name" value="ATP_synthase_B_chain"/>
</dbReference>
<evidence type="ECO:0000256" key="16">
    <source>
        <dbReference type="RuleBase" id="RU003848"/>
    </source>
</evidence>
<feature type="coiled-coil region" evidence="17">
    <location>
        <begin position="46"/>
        <end position="125"/>
    </location>
</feature>
<comment type="caution">
    <text evidence="18">The sequence shown here is derived from an EMBL/GenBank/DDBJ whole genome shotgun (WGS) entry which is preliminary data.</text>
</comment>
<gene>
    <name evidence="15 18" type="primary">atpF</name>
    <name evidence="18" type="ORF">ACFOET_16340</name>
</gene>
<evidence type="ECO:0000256" key="7">
    <source>
        <dbReference type="ARBA" id="ARBA00022989"/>
    </source>
</evidence>
<dbReference type="PANTHER" id="PTHR33445:SF1">
    <property type="entry name" value="ATP SYNTHASE SUBUNIT B"/>
    <property type="match status" value="1"/>
</dbReference>
<proteinExistence type="inferred from homology"/>
<keyword evidence="7 15" id="KW-1133">Transmembrane helix</keyword>
<evidence type="ECO:0000256" key="5">
    <source>
        <dbReference type="ARBA" id="ARBA00022692"/>
    </source>
</evidence>
<comment type="subunit">
    <text evidence="15">F-type ATPases have 2 components, F(1) - the catalytic core - and F(0) - the membrane proton channel. F(1) has five subunits: alpha(3), beta(3), gamma(1), delta(1), epsilon(1). F(0) has three main subunits: a(1), b(2) and c(10-14). The alpha and beta chains form an alternating ring which encloses part of the gamma chain. F(1) is attached to F(0) by a central stalk formed by the gamma and epsilon chains, while a peripheral stalk is formed by the delta and b chains.</text>
</comment>
<keyword evidence="4 15" id="KW-0138">CF(0)</keyword>
<feature type="transmembrane region" description="Helical" evidence="15">
    <location>
        <begin position="12"/>
        <end position="32"/>
    </location>
</feature>
<dbReference type="PANTHER" id="PTHR33445">
    <property type="entry name" value="ATP SYNTHASE SUBUNIT B', CHLOROPLASTIC"/>
    <property type="match status" value="1"/>
</dbReference>
<reference evidence="19" key="1">
    <citation type="journal article" date="2019" name="Int. J. Syst. Evol. Microbiol.">
        <title>The Global Catalogue of Microorganisms (GCM) 10K type strain sequencing project: providing services to taxonomists for standard genome sequencing and annotation.</title>
        <authorList>
            <consortium name="The Broad Institute Genomics Platform"/>
            <consortium name="The Broad Institute Genome Sequencing Center for Infectious Disease"/>
            <person name="Wu L."/>
            <person name="Ma J."/>
        </authorList>
    </citation>
    <scope>NUCLEOTIDE SEQUENCE [LARGE SCALE GENOMIC DNA]</scope>
    <source>
        <strain evidence="19">KCTC 52416</strain>
    </source>
</reference>
<evidence type="ECO:0000256" key="12">
    <source>
        <dbReference type="ARBA" id="ARBA00025614"/>
    </source>
</evidence>
<organism evidence="18 19">
    <name type="scientific">Parapedobacter deserti</name>
    <dbReference type="NCBI Taxonomy" id="1912957"/>
    <lineage>
        <taxon>Bacteria</taxon>
        <taxon>Pseudomonadati</taxon>
        <taxon>Bacteroidota</taxon>
        <taxon>Sphingobacteriia</taxon>
        <taxon>Sphingobacteriales</taxon>
        <taxon>Sphingobacteriaceae</taxon>
        <taxon>Parapedobacter</taxon>
    </lineage>
</organism>
<evidence type="ECO:0000256" key="15">
    <source>
        <dbReference type="HAMAP-Rule" id="MF_01398"/>
    </source>
</evidence>
<evidence type="ECO:0000256" key="11">
    <source>
        <dbReference type="ARBA" id="ARBA00025198"/>
    </source>
</evidence>
<evidence type="ECO:0000313" key="18">
    <source>
        <dbReference type="EMBL" id="MFC3199196.1"/>
    </source>
</evidence>
<evidence type="ECO:0000256" key="8">
    <source>
        <dbReference type="ARBA" id="ARBA00023065"/>
    </source>
</evidence>
<keyword evidence="2 15" id="KW-0813">Transport</keyword>
<dbReference type="NCBIfam" id="TIGR01144">
    <property type="entry name" value="ATP_synt_b"/>
    <property type="match status" value="1"/>
</dbReference>
<evidence type="ECO:0000256" key="13">
    <source>
        <dbReference type="ARBA" id="ARBA00026054"/>
    </source>
</evidence>
<sequence>MNFDIGNPSIGLVFWTSVAFLLLLLLLWKFAWKPIMQAIGEREQSIESALTSAEKAKEEMARLTNENEQLLKAARAERDVILKEAKNLKDQIVADAKVLAQTEGAKLIEQARKEIDDQKKRALAEVKGQVSSLSLEIARKVLQKEFEDERKQQTLVADLLKDVELN</sequence>
<keyword evidence="6 15" id="KW-0375">Hydrogen ion transport</keyword>
<evidence type="ECO:0000256" key="9">
    <source>
        <dbReference type="ARBA" id="ARBA00023136"/>
    </source>
</evidence>
<dbReference type="CDD" id="cd06503">
    <property type="entry name" value="ATP-synt_Fo_b"/>
    <property type="match status" value="1"/>
</dbReference>
<comment type="subunit">
    <text evidence="13">F-type ATPases have 2 components, F(1) - the catalytic core - and F(0) - the membrane proton channel. F(1) has five subunits: alpha(3), beta(3), gamma(1), delta(1), epsilon(1). F(0) has four main subunits: a(1), b(2) and c(10-14). The alpha and beta chains form an alternating ring which encloses part of the gamma chain. F(1) is attached to F(0) by a central stalk formed by the gamma and epsilon chains, while a peripheral stalk is formed by the delta and b chains.</text>
</comment>
<dbReference type="Pfam" id="PF00430">
    <property type="entry name" value="ATP-synt_B"/>
    <property type="match status" value="1"/>
</dbReference>
<evidence type="ECO:0000256" key="14">
    <source>
        <dbReference type="ARBA" id="ARBA00037847"/>
    </source>
</evidence>
<evidence type="ECO:0000313" key="19">
    <source>
        <dbReference type="Proteomes" id="UP001595526"/>
    </source>
</evidence>
<dbReference type="Proteomes" id="UP001595526">
    <property type="component" value="Unassembled WGS sequence"/>
</dbReference>
<name>A0ABV7JQX9_9SPHI</name>
<dbReference type="RefSeq" id="WP_379024578.1">
    <property type="nucleotide sequence ID" value="NZ_JBHRTA010000038.1"/>
</dbReference>
<dbReference type="SUPFAM" id="SSF81573">
    <property type="entry name" value="F1F0 ATP synthase subunit B, membrane domain"/>
    <property type="match status" value="1"/>
</dbReference>
<comment type="subcellular location">
    <subcellularLocation>
        <location evidence="15">Cell membrane</location>
        <topology evidence="15">Single-pass membrane protein</topology>
    </subcellularLocation>
    <subcellularLocation>
        <location evidence="14">Endomembrane system</location>
        <topology evidence="14">Single-pass membrane protein</topology>
    </subcellularLocation>
</comment>
<keyword evidence="10 15" id="KW-0066">ATP synthesis</keyword>
<evidence type="ECO:0000256" key="6">
    <source>
        <dbReference type="ARBA" id="ARBA00022781"/>
    </source>
</evidence>
<keyword evidence="19" id="KW-1185">Reference proteome</keyword>